<name>L1JGT3_GUITC</name>
<dbReference type="HOGENOM" id="CLU_1226805_0_0_1"/>
<dbReference type="KEGG" id="gtt:GUITHDRAFT_137130"/>
<accession>L1JGT3</accession>
<dbReference type="AlphaFoldDB" id="L1JGT3"/>
<proteinExistence type="predicted"/>
<dbReference type="EMBL" id="JH992988">
    <property type="protein sequence ID" value="EKX47733.1"/>
    <property type="molecule type" value="Genomic_DNA"/>
</dbReference>
<gene>
    <name evidence="2" type="ORF">GUITHDRAFT_137130</name>
</gene>
<evidence type="ECO:0000256" key="1">
    <source>
        <dbReference type="SAM" id="Coils"/>
    </source>
</evidence>
<organism evidence="2">
    <name type="scientific">Guillardia theta (strain CCMP2712)</name>
    <name type="common">Cryptophyte</name>
    <dbReference type="NCBI Taxonomy" id="905079"/>
    <lineage>
        <taxon>Eukaryota</taxon>
        <taxon>Cryptophyceae</taxon>
        <taxon>Pyrenomonadales</taxon>
        <taxon>Geminigeraceae</taxon>
        <taxon>Guillardia</taxon>
    </lineage>
</organism>
<feature type="coiled-coil region" evidence="1">
    <location>
        <begin position="29"/>
        <end position="63"/>
    </location>
</feature>
<reference evidence="3" key="3">
    <citation type="submission" date="2016-03" db="UniProtKB">
        <authorList>
            <consortium name="EnsemblProtists"/>
        </authorList>
    </citation>
    <scope>IDENTIFICATION</scope>
</reference>
<dbReference type="EnsemblProtists" id="EKX47733">
    <property type="protein sequence ID" value="EKX47733"/>
    <property type="gene ID" value="GUITHDRAFT_137130"/>
</dbReference>
<sequence>MSGPMSLASDAVTSEDTSCVNCRKNLILLNKCNFVIELLEATIQKKEEELRDAVAEARAAADVSARETLGQELCTKIQEECQDPWHSAKEALRSCTGIIQRFQEEFVLIRKCMDNLAIKVETLEEAVHDLNKHSKEHGQMPSGRLVQEFTMEMDSPSNLRGEVLEAESATSQALGRQVEGKRDSMASLWISLQQRDQDVVMLNRMLRRLDEVACSPVDYGYQRIQI</sequence>
<dbReference type="PaxDb" id="55529-EKX47733"/>
<reference evidence="2 4" key="1">
    <citation type="journal article" date="2012" name="Nature">
        <title>Algal genomes reveal evolutionary mosaicism and the fate of nucleomorphs.</title>
        <authorList>
            <consortium name="DOE Joint Genome Institute"/>
            <person name="Curtis B.A."/>
            <person name="Tanifuji G."/>
            <person name="Burki F."/>
            <person name="Gruber A."/>
            <person name="Irimia M."/>
            <person name="Maruyama S."/>
            <person name="Arias M.C."/>
            <person name="Ball S.G."/>
            <person name="Gile G.H."/>
            <person name="Hirakawa Y."/>
            <person name="Hopkins J.F."/>
            <person name="Kuo A."/>
            <person name="Rensing S.A."/>
            <person name="Schmutz J."/>
            <person name="Symeonidi A."/>
            <person name="Elias M."/>
            <person name="Eveleigh R.J."/>
            <person name="Herman E.K."/>
            <person name="Klute M.J."/>
            <person name="Nakayama T."/>
            <person name="Obornik M."/>
            <person name="Reyes-Prieto A."/>
            <person name="Armbrust E.V."/>
            <person name="Aves S.J."/>
            <person name="Beiko R.G."/>
            <person name="Coutinho P."/>
            <person name="Dacks J.B."/>
            <person name="Durnford D.G."/>
            <person name="Fast N.M."/>
            <person name="Green B.R."/>
            <person name="Grisdale C.J."/>
            <person name="Hempel F."/>
            <person name="Henrissat B."/>
            <person name="Hoppner M.P."/>
            <person name="Ishida K."/>
            <person name="Kim E."/>
            <person name="Koreny L."/>
            <person name="Kroth P.G."/>
            <person name="Liu Y."/>
            <person name="Malik S.B."/>
            <person name="Maier U.G."/>
            <person name="McRose D."/>
            <person name="Mock T."/>
            <person name="Neilson J.A."/>
            <person name="Onodera N.T."/>
            <person name="Poole A.M."/>
            <person name="Pritham E.J."/>
            <person name="Richards T.A."/>
            <person name="Rocap G."/>
            <person name="Roy S.W."/>
            <person name="Sarai C."/>
            <person name="Schaack S."/>
            <person name="Shirato S."/>
            <person name="Slamovits C.H."/>
            <person name="Spencer D.F."/>
            <person name="Suzuki S."/>
            <person name="Worden A.Z."/>
            <person name="Zauner S."/>
            <person name="Barry K."/>
            <person name="Bell C."/>
            <person name="Bharti A.K."/>
            <person name="Crow J.A."/>
            <person name="Grimwood J."/>
            <person name="Kramer R."/>
            <person name="Lindquist E."/>
            <person name="Lucas S."/>
            <person name="Salamov A."/>
            <person name="McFadden G.I."/>
            <person name="Lane C.E."/>
            <person name="Keeling P.J."/>
            <person name="Gray M.W."/>
            <person name="Grigoriev I.V."/>
            <person name="Archibald J.M."/>
        </authorList>
    </citation>
    <scope>NUCLEOTIDE SEQUENCE</scope>
    <source>
        <strain evidence="2 4">CCMP2712</strain>
    </source>
</reference>
<dbReference type="Proteomes" id="UP000011087">
    <property type="component" value="Unassembled WGS sequence"/>
</dbReference>
<evidence type="ECO:0000313" key="3">
    <source>
        <dbReference type="EnsemblProtists" id="EKX47733"/>
    </source>
</evidence>
<reference evidence="4" key="2">
    <citation type="submission" date="2012-11" db="EMBL/GenBank/DDBJ databases">
        <authorList>
            <person name="Kuo A."/>
            <person name="Curtis B.A."/>
            <person name="Tanifuji G."/>
            <person name="Burki F."/>
            <person name="Gruber A."/>
            <person name="Irimia M."/>
            <person name="Maruyama S."/>
            <person name="Arias M.C."/>
            <person name="Ball S.G."/>
            <person name="Gile G.H."/>
            <person name="Hirakawa Y."/>
            <person name="Hopkins J.F."/>
            <person name="Rensing S.A."/>
            <person name="Schmutz J."/>
            <person name="Symeonidi A."/>
            <person name="Elias M."/>
            <person name="Eveleigh R.J."/>
            <person name="Herman E.K."/>
            <person name="Klute M.J."/>
            <person name="Nakayama T."/>
            <person name="Obornik M."/>
            <person name="Reyes-Prieto A."/>
            <person name="Armbrust E.V."/>
            <person name="Aves S.J."/>
            <person name="Beiko R.G."/>
            <person name="Coutinho P."/>
            <person name="Dacks J.B."/>
            <person name="Durnford D.G."/>
            <person name="Fast N.M."/>
            <person name="Green B.R."/>
            <person name="Grisdale C."/>
            <person name="Hempe F."/>
            <person name="Henrissat B."/>
            <person name="Hoppner M.P."/>
            <person name="Ishida K.-I."/>
            <person name="Kim E."/>
            <person name="Koreny L."/>
            <person name="Kroth P.G."/>
            <person name="Liu Y."/>
            <person name="Malik S.-B."/>
            <person name="Maier U.G."/>
            <person name="McRose D."/>
            <person name="Mock T."/>
            <person name="Neilson J.A."/>
            <person name="Onodera N.T."/>
            <person name="Poole A.M."/>
            <person name="Pritham E.J."/>
            <person name="Richards T.A."/>
            <person name="Rocap G."/>
            <person name="Roy S.W."/>
            <person name="Sarai C."/>
            <person name="Schaack S."/>
            <person name="Shirato S."/>
            <person name="Slamovits C.H."/>
            <person name="Spencer D.F."/>
            <person name="Suzuki S."/>
            <person name="Worden A.Z."/>
            <person name="Zauner S."/>
            <person name="Barry K."/>
            <person name="Bell C."/>
            <person name="Bharti A.K."/>
            <person name="Crow J.A."/>
            <person name="Grimwood J."/>
            <person name="Kramer R."/>
            <person name="Lindquist E."/>
            <person name="Lucas S."/>
            <person name="Salamov A."/>
            <person name="McFadden G.I."/>
            <person name="Lane C.E."/>
            <person name="Keeling P.J."/>
            <person name="Gray M.W."/>
            <person name="Grigoriev I.V."/>
            <person name="Archibald J.M."/>
        </authorList>
    </citation>
    <scope>NUCLEOTIDE SEQUENCE</scope>
    <source>
        <strain evidence="4">CCMP2712</strain>
    </source>
</reference>
<keyword evidence="1" id="KW-0175">Coiled coil</keyword>
<keyword evidence="4" id="KW-1185">Reference proteome</keyword>
<evidence type="ECO:0000313" key="2">
    <source>
        <dbReference type="EMBL" id="EKX47733.1"/>
    </source>
</evidence>
<protein>
    <submittedName>
        <fullName evidence="2 3">Uncharacterized protein</fullName>
    </submittedName>
</protein>
<dbReference type="GeneID" id="17304583"/>
<dbReference type="RefSeq" id="XP_005834713.1">
    <property type="nucleotide sequence ID" value="XM_005834656.1"/>
</dbReference>
<evidence type="ECO:0000313" key="4">
    <source>
        <dbReference type="Proteomes" id="UP000011087"/>
    </source>
</evidence>